<evidence type="ECO:0000313" key="2">
    <source>
        <dbReference type="Proteomes" id="UP000000461"/>
    </source>
</evidence>
<dbReference type="KEGG" id="vg:13995835"/>
<proteinExistence type="predicted"/>
<evidence type="ECO:0000313" key="1">
    <source>
        <dbReference type="EMBL" id="AFU86536.1"/>
    </source>
</evidence>
<dbReference type="OrthoDB" id="36214at10239"/>
<protein>
    <submittedName>
        <fullName evidence="1">Uncharacterized protein</fullName>
    </submittedName>
</protein>
<keyword evidence="2" id="KW-1185">Reference proteome</keyword>
<organism evidence="1 2">
    <name type="scientific">Caulobacter phage CcrRogue</name>
    <dbReference type="NCBI Taxonomy" id="2927986"/>
    <lineage>
        <taxon>Viruses</taxon>
        <taxon>Duplodnaviria</taxon>
        <taxon>Heunggongvirae</taxon>
        <taxon>Uroviricota</taxon>
        <taxon>Caudoviricetes</taxon>
        <taxon>Jeanschmidtviridae</taxon>
        <taxon>Poindextervirus</taxon>
        <taxon>Poindextervirus rogue</taxon>
    </lineage>
</organism>
<accession>K4JNF7</accession>
<name>K4JNF7_9CAUD</name>
<reference evidence="1 2" key="1">
    <citation type="journal article" date="2012" name="BMC Genomics">
        <title>The Caulobacter crescentus phage phiCbK: genomics of a canonical phage.</title>
        <authorList>
            <person name="Gill J.J."/>
            <person name="Berry J.D."/>
            <person name="Russell W.K."/>
            <person name="Lessor L."/>
            <person name="Escobar Garcia D.A."/>
            <person name="Hernandez D."/>
            <person name="Kane A."/>
            <person name="Keene J."/>
            <person name="Maddox M."/>
            <person name="Martin R."/>
            <person name="Mohan S."/>
            <person name="Thorn A.M."/>
            <person name="Russell D.H."/>
            <person name="Young R."/>
        </authorList>
    </citation>
    <scope>NUCLEOTIDE SEQUENCE [LARGE SCALE GENOMIC DNA]</scope>
</reference>
<dbReference type="EMBL" id="JX100814">
    <property type="protein sequence ID" value="AFU86536.1"/>
    <property type="molecule type" value="Genomic_DNA"/>
</dbReference>
<sequence length="94" mass="10052">MKLTISGQDMSGEATVYLMLVPRAGVRMQNDVPVALTFEALPGAAGDVRLDAMTEVSLSDAPPPGTLVFLPGEAEKVFFINTAGPWKLTFRETP</sequence>
<dbReference type="Proteomes" id="UP000000461">
    <property type="component" value="Segment"/>
</dbReference>
<gene>
    <name evidence="1" type="ORF">CcrRogue_gp054</name>
</gene>